<dbReference type="Proteomes" id="UP000023152">
    <property type="component" value="Unassembled WGS sequence"/>
</dbReference>
<reference evidence="2 3" key="1">
    <citation type="journal article" date="2013" name="Curr. Biol.">
        <title>The Genome of the Foraminiferan Reticulomyxa filosa.</title>
        <authorList>
            <person name="Glockner G."/>
            <person name="Hulsmann N."/>
            <person name="Schleicher M."/>
            <person name="Noegel A.A."/>
            <person name="Eichinger L."/>
            <person name="Gallinger C."/>
            <person name="Pawlowski J."/>
            <person name="Sierra R."/>
            <person name="Euteneuer U."/>
            <person name="Pillet L."/>
            <person name="Moustafa A."/>
            <person name="Platzer M."/>
            <person name="Groth M."/>
            <person name="Szafranski K."/>
            <person name="Schliwa M."/>
        </authorList>
    </citation>
    <scope>NUCLEOTIDE SEQUENCE [LARGE SCALE GENOMIC DNA]</scope>
</reference>
<organism evidence="2 3">
    <name type="scientific">Reticulomyxa filosa</name>
    <dbReference type="NCBI Taxonomy" id="46433"/>
    <lineage>
        <taxon>Eukaryota</taxon>
        <taxon>Sar</taxon>
        <taxon>Rhizaria</taxon>
        <taxon>Retaria</taxon>
        <taxon>Foraminifera</taxon>
        <taxon>Monothalamids</taxon>
        <taxon>Reticulomyxidae</taxon>
        <taxon>Reticulomyxa</taxon>
    </lineage>
</organism>
<evidence type="ECO:0000313" key="2">
    <source>
        <dbReference type="EMBL" id="ETO30945.1"/>
    </source>
</evidence>
<keyword evidence="3" id="KW-1185">Reference proteome</keyword>
<proteinExistence type="predicted"/>
<dbReference type="EMBL" id="ASPP01005220">
    <property type="protein sequence ID" value="ETO30945.1"/>
    <property type="molecule type" value="Genomic_DNA"/>
</dbReference>
<accession>X6NXB7</accession>
<gene>
    <name evidence="2" type="ORF">RFI_06174</name>
</gene>
<dbReference type="OrthoDB" id="8026949at2759"/>
<dbReference type="AlphaFoldDB" id="X6NXB7"/>
<protein>
    <submittedName>
        <fullName evidence="2">Uncharacterized protein</fullName>
    </submittedName>
</protein>
<evidence type="ECO:0000256" key="1">
    <source>
        <dbReference type="SAM" id="MobiDB-lite"/>
    </source>
</evidence>
<evidence type="ECO:0000313" key="3">
    <source>
        <dbReference type="Proteomes" id="UP000023152"/>
    </source>
</evidence>
<comment type="caution">
    <text evidence="2">The sequence shown here is derived from an EMBL/GenBank/DDBJ whole genome shotgun (WGS) entry which is preliminary data.</text>
</comment>
<feature type="region of interest" description="Disordered" evidence="1">
    <location>
        <begin position="305"/>
        <end position="333"/>
    </location>
</feature>
<name>X6NXB7_RETFI</name>
<sequence>MKTFRRKTIIYSNITSAEQVFRWFSRISKVTFAKSEDIKRSFEEMIITIGFNEAKFEVFVRYRRRPKSHFIQCRKCFKLNHFAKDCSKSMYIKDRVIINSNPKEISKFKNRINGVSQHINKNKTNENNYSSKIMEKSEHCSNSKTRLRSQRLQELHTNFIVIWSCEIIVKNYHNEIDVVFKQKQIINIITSRIPILAQHSELLLRMIESIYLSFNNNGDHMQIIIITTVIHVVNQQYRVFSSRSNLMWMFAYDVTLWKSIYTSDEKEMERQLELMQTNKEQKKISKYKIEMTSYIHEFKVDAPEIQPDKYPNQSKLPTHIARLPHSSKSPFEK</sequence>